<feature type="signal peptide" evidence="1">
    <location>
        <begin position="1"/>
        <end position="19"/>
    </location>
</feature>
<reference evidence="3" key="1">
    <citation type="submission" date="2019-05" db="EMBL/GenBank/DDBJ databases">
        <title>Flavobacterium profundi sp. nov., isolated from a deep-sea seamount.</title>
        <authorList>
            <person name="Zhang D.-C."/>
        </authorList>
    </citation>
    <scope>NUCLEOTIDE SEQUENCE [LARGE SCALE GENOMIC DNA]</scope>
    <source>
        <strain evidence="3">TP390</strain>
    </source>
</reference>
<dbReference type="RefSeq" id="WP_140997977.1">
    <property type="nucleotide sequence ID" value="NZ_VDCZ01000007.1"/>
</dbReference>
<accession>A0A6I4IJ33</accession>
<organism evidence="2 3">
    <name type="scientific">Flavobacterium profundi</name>
    <dbReference type="NCBI Taxonomy" id="1774945"/>
    <lineage>
        <taxon>Bacteria</taxon>
        <taxon>Pseudomonadati</taxon>
        <taxon>Bacteroidota</taxon>
        <taxon>Flavobacteriia</taxon>
        <taxon>Flavobacteriales</taxon>
        <taxon>Flavobacteriaceae</taxon>
        <taxon>Flavobacterium</taxon>
    </lineage>
</organism>
<keyword evidence="1" id="KW-0732">Signal</keyword>
<name>A0A6I4IJ33_9FLAO</name>
<dbReference type="SUPFAM" id="SSF56935">
    <property type="entry name" value="Porins"/>
    <property type="match status" value="1"/>
</dbReference>
<dbReference type="Proteomes" id="UP000431264">
    <property type="component" value="Unassembled WGS sequence"/>
</dbReference>
<gene>
    <name evidence="2" type="ORF">GOQ30_10545</name>
</gene>
<comment type="caution">
    <text evidence="2">The sequence shown here is derived from an EMBL/GenBank/DDBJ whole genome shotgun (WGS) entry which is preliminary data.</text>
</comment>
<sequence>MNKNFLKALFLVITTGVFAQETNPEESKVKIDVSGYLEAFYGYDFNQPTTPTRLGWIYNHSRHNEFNINMGMLRSTISYENVYANIAIQAGTYVDDNYTAESLKLFHEAYLGVYLDSDKKQVVEAGIMPSYIGFESASTFSNLTLTRSIMAESSPFYFTGVKYKYTPNDSWSLAFITTNGWQRIEKPNNKALPTFGTQVVYTPNDKTTINWSTFIGDEPVAVDVLRTRYFNDLYVDYAWNDKWKTIAGFDMGYQRNVAGDDFQDWKTITLITQYAISQKWNVAARAEYFEDQENVIVDVGAPFEVFGASFNIDFIPNSKLKLRTEAKWFDSDEPIFTKDTGTTTTNFFVATSLAFEF</sequence>
<dbReference type="InterPro" id="IPR011486">
    <property type="entry name" value="BBP2"/>
</dbReference>
<dbReference type="AlphaFoldDB" id="A0A6I4IJ33"/>
<evidence type="ECO:0000256" key="1">
    <source>
        <dbReference type="SAM" id="SignalP"/>
    </source>
</evidence>
<feature type="chain" id="PRO_5026090620" evidence="1">
    <location>
        <begin position="20"/>
        <end position="357"/>
    </location>
</feature>
<evidence type="ECO:0000313" key="2">
    <source>
        <dbReference type="EMBL" id="MVO09598.1"/>
    </source>
</evidence>
<dbReference type="Pfam" id="PF07642">
    <property type="entry name" value="BBP2"/>
    <property type="match status" value="1"/>
</dbReference>
<dbReference type="OrthoDB" id="103154at2"/>
<evidence type="ECO:0000313" key="3">
    <source>
        <dbReference type="Proteomes" id="UP000431264"/>
    </source>
</evidence>
<keyword evidence="3" id="KW-1185">Reference proteome</keyword>
<proteinExistence type="predicted"/>
<dbReference type="EMBL" id="WQLW01000007">
    <property type="protein sequence ID" value="MVO09598.1"/>
    <property type="molecule type" value="Genomic_DNA"/>
</dbReference>
<protein>
    <submittedName>
        <fullName evidence="2">Outer membrane beta-barrel protein</fullName>
    </submittedName>
</protein>